<organism evidence="2 3">
    <name type="scientific">Albugo candida</name>
    <dbReference type="NCBI Taxonomy" id="65357"/>
    <lineage>
        <taxon>Eukaryota</taxon>
        <taxon>Sar</taxon>
        <taxon>Stramenopiles</taxon>
        <taxon>Oomycota</taxon>
        <taxon>Peronosporomycetes</taxon>
        <taxon>Albuginales</taxon>
        <taxon>Albuginaceae</taxon>
        <taxon>Albugo</taxon>
    </lineage>
</organism>
<feature type="transmembrane region" description="Helical" evidence="1">
    <location>
        <begin position="81"/>
        <end position="97"/>
    </location>
</feature>
<proteinExistence type="predicted"/>
<sequence>MEPKLNERKRAIGAKSYALHTQNSSADADERKIHRKKWSLVWLLDHSWSIAFFVSSLIGTYEVKLIQIIVHDANKMTDCGVIASAIVFFISLYIELYRSAYLREKVSYQSTKTATHSMLLFLFLAGISFLFGLWPIWQWLTIPYLFMAFWGILIQSIILFPVWIQRIMFGIGFSLFLRAYVLAKLSS</sequence>
<accession>A0A024GJZ2</accession>
<dbReference type="InParanoid" id="A0A024GJZ2"/>
<keyword evidence="1" id="KW-0472">Membrane</keyword>
<evidence type="ECO:0000256" key="1">
    <source>
        <dbReference type="SAM" id="Phobius"/>
    </source>
</evidence>
<evidence type="ECO:0008006" key="4">
    <source>
        <dbReference type="Google" id="ProtNLM"/>
    </source>
</evidence>
<dbReference type="PANTHER" id="PTHR31134">
    <property type="entry name" value="TRANSMEMBRANE PROTEIN 128"/>
    <property type="match status" value="1"/>
</dbReference>
<dbReference type="InterPro" id="IPR033579">
    <property type="entry name" value="TMEM128"/>
</dbReference>
<reference evidence="2 3" key="1">
    <citation type="submission" date="2012-05" db="EMBL/GenBank/DDBJ databases">
        <title>Recombination and specialization in a pathogen metapopulation.</title>
        <authorList>
            <person name="Gardiner A."/>
            <person name="Kemen E."/>
            <person name="Schultz-Larsen T."/>
            <person name="MacLean D."/>
            <person name="Van Oosterhout C."/>
            <person name="Jones J.D.G."/>
        </authorList>
    </citation>
    <scope>NUCLEOTIDE SEQUENCE [LARGE SCALE GENOMIC DNA]</scope>
    <source>
        <strain evidence="2 3">Ac Nc2</strain>
    </source>
</reference>
<keyword evidence="1" id="KW-1133">Transmembrane helix</keyword>
<protein>
    <recommendedName>
        <fullName evidence="4">Transmembrane protein</fullName>
    </recommendedName>
</protein>
<gene>
    <name evidence="2" type="ORF">BN9_079890</name>
</gene>
<dbReference type="EMBL" id="CAIX01000148">
    <property type="protein sequence ID" value="CCI47033.1"/>
    <property type="molecule type" value="Genomic_DNA"/>
</dbReference>
<feature type="transmembrane region" description="Helical" evidence="1">
    <location>
        <begin position="40"/>
        <end position="61"/>
    </location>
</feature>
<feature type="transmembrane region" description="Helical" evidence="1">
    <location>
        <begin position="118"/>
        <end position="136"/>
    </location>
</feature>
<dbReference type="PANTHER" id="PTHR31134:SF1">
    <property type="entry name" value="TRANSMEMBRANE PROTEIN 128"/>
    <property type="match status" value="1"/>
</dbReference>
<dbReference type="AlphaFoldDB" id="A0A024GJZ2"/>
<keyword evidence="1" id="KW-0812">Transmembrane</keyword>
<dbReference type="Pfam" id="PF20479">
    <property type="entry name" value="TMEM128"/>
    <property type="match status" value="1"/>
</dbReference>
<feature type="transmembrane region" description="Helical" evidence="1">
    <location>
        <begin position="142"/>
        <end position="160"/>
    </location>
</feature>
<evidence type="ECO:0000313" key="2">
    <source>
        <dbReference type="EMBL" id="CCI47033.1"/>
    </source>
</evidence>
<dbReference type="Proteomes" id="UP000053237">
    <property type="component" value="Unassembled WGS sequence"/>
</dbReference>
<name>A0A024GJZ2_9STRA</name>
<keyword evidence="3" id="KW-1185">Reference proteome</keyword>
<comment type="caution">
    <text evidence="2">The sequence shown here is derived from an EMBL/GenBank/DDBJ whole genome shotgun (WGS) entry which is preliminary data.</text>
</comment>
<dbReference type="OrthoDB" id="58903at2759"/>
<evidence type="ECO:0000313" key="3">
    <source>
        <dbReference type="Proteomes" id="UP000053237"/>
    </source>
</evidence>